<comment type="caution">
    <text evidence="2">The sequence shown here is derived from an EMBL/GenBank/DDBJ whole genome shotgun (WGS) entry which is preliminary data.</text>
</comment>
<reference evidence="2 3" key="1">
    <citation type="journal article" date="2020" name="Nature">
        <title>Six reference-quality genomes reveal evolution of bat adaptations.</title>
        <authorList>
            <person name="Jebb D."/>
            <person name="Huang Z."/>
            <person name="Pippel M."/>
            <person name="Hughes G.M."/>
            <person name="Lavrichenko K."/>
            <person name="Devanna P."/>
            <person name="Winkler S."/>
            <person name="Jermiin L.S."/>
            <person name="Skirmuntt E.C."/>
            <person name="Katzourakis A."/>
            <person name="Burkitt-Gray L."/>
            <person name="Ray D.A."/>
            <person name="Sullivan K.A.M."/>
            <person name="Roscito J.G."/>
            <person name="Kirilenko B.M."/>
            <person name="Davalos L.M."/>
            <person name="Corthals A.P."/>
            <person name="Power M.L."/>
            <person name="Jones G."/>
            <person name="Ransome R.D."/>
            <person name="Dechmann D.K.N."/>
            <person name="Locatelli A.G."/>
            <person name="Puechmaille S.J."/>
            <person name="Fedrigo O."/>
            <person name="Jarvis E.D."/>
            <person name="Hiller M."/>
            <person name="Vernes S.C."/>
            <person name="Myers E.W."/>
            <person name="Teeling E.C."/>
        </authorList>
    </citation>
    <scope>NUCLEOTIDE SEQUENCE [LARGE SCALE GENOMIC DNA]</scope>
    <source>
        <strain evidence="2">Bat1K_MPI-CBG_1</strain>
    </source>
</reference>
<protein>
    <submittedName>
        <fullName evidence="2">Uncharacterized protein</fullName>
    </submittedName>
</protein>
<accession>A0A834EVI1</accession>
<dbReference type="EMBL" id="JABVXQ010000001">
    <property type="protein sequence ID" value="KAF6130744.1"/>
    <property type="molecule type" value="Genomic_DNA"/>
</dbReference>
<proteinExistence type="predicted"/>
<evidence type="ECO:0000313" key="2">
    <source>
        <dbReference type="EMBL" id="KAF6130744.1"/>
    </source>
</evidence>
<organism evidence="2 3">
    <name type="scientific">Phyllostomus discolor</name>
    <name type="common">pale spear-nosed bat</name>
    <dbReference type="NCBI Taxonomy" id="89673"/>
    <lineage>
        <taxon>Eukaryota</taxon>
        <taxon>Metazoa</taxon>
        <taxon>Chordata</taxon>
        <taxon>Craniata</taxon>
        <taxon>Vertebrata</taxon>
        <taxon>Euteleostomi</taxon>
        <taxon>Mammalia</taxon>
        <taxon>Eutheria</taxon>
        <taxon>Laurasiatheria</taxon>
        <taxon>Chiroptera</taxon>
        <taxon>Yangochiroptera</taxon>
        <taxon>Phyllostomidae</taxon>
        <taxon>Phyllostominae</taxon>
        <taxon>Phyllostomus</taxon>
    </lineage>
</organism>
<dbReference type="AlphaFoldDB" id="A0A834EVI1"/>
<name>A0A834EVI1_9CHIR</name>
<sequence>MSDPSGRGPAPRPQLGCPSLGCPRSLKADDVFHRRRPDHVTHCRKNPRCAAGLGQRLRRKWRKQQRNVRRVTLPVPATARNHMARVWCARGRFCALSLATAVQSCPRPARSTQKVPAMGSASEHRGFPEGRAGARCTGPAGWGWGGP</sequence>
<evidence type="ECO:0000313" key="3">
    <source>
        <dbReference type="Proteomes" id="UP000664940"/>
    </source>
</evidence>
<feature type="region of interest" description="Disordered" evidence="1">
    <location>
        <begin position="110"/>
        <end position="132"/>
    </location>
</feature>
<gene>
    <name evidence="2" type="ORF">HJG60_007722</name>
</gene>
<evidence type="ECO:0000256" key="1">
    <source>
        <dbReference type="SAM" id="MobiDB-lite"/>
    </source>
</evidence>
<dbReference type="Proteomes" id="UP000664940">
    <property type="component" value="Unassembled WGS sequence"/>
</dbReference>